<keyword evidence="7" id="KW-0694">RNA-binding</keyword>
<keyword evidence="11" id="KW-1185">Reference proteome</keyword>
<dbReference type="FunFam" id="3.30.2350.10:FF:000010">
    <property type="entry name" value="RNA pseudouridine synthase domain-containing 2"/>
    <property type="match status" value="1"/>
</dbReference>
<evidence type="ECO:0000313" key="11">
    <source>
        <dbReference type="Proteomes" id="UP000054359"/>
    </source>
</evidence>
<keyword evidence="4 8" id="KW-0413">Isomerase</keyword>
<dbReference type="GO" id="GO:0006397">
    <property type="term" value="P:mRNA processing"/>
    <property type="evidence" value="ECO:0007669"/>
    <property type="project" value="UniProtKB-KW"/>
</dbReference>
<dbReference type="EC" id="5.4.99.-" evidence="8"/>
<feature type="domain" description="Pseudouridine synthase RsuA/RluA-like" evidence="9">
    <location>
        <begin position="141"/>
        <end position="287"/>
    </location>
</feature>
<dbReference type="InterPro" id="IPR020103">
    <property type="entry name" value="PsdUridine_synth_cat_dom_sf"/>
</dbReference>
<dbReference type="Pfam" id="PF00849">
    <property type="entry name" value="PseudoU_synth_2"/>
    <property type="match status" value="1"/>
</dbReference>
<gene>
    <name evidence="10" type="ORF">X975_04283</name>
</gene>
<accession>A0A087U694</accession>
<evidence type="ECO:0000256" key="4">
    <source>
        <dbReference type="ARBA" id="ARBA00023235"/>
    </source>
</evidence>
<dbReference type="NCBIfam" id="TIGR00005">
    <property type="entry name" value="rluA_subfam"/>
    <property type="match status" value="1"/>
</dbReference>
<dbReference type="PROSITE" id="PS50889">
    <property type="entry name" value="S4"/>
    <property type="match status" value="1"/>
</dbReference>
<dbReference type="GO" id="GO:0009982">
    <property type="term" value="F:pseudouridine synthase activity"/>
    <property type="evidence" value="ECO:0007669"/>
    <property type="project" value="InterPro"/>
</dbReference>
<dbReference type="PANTHER" id="PTHR21600:SF40">
    <property type="entry name" value="PSEUDOURIDYLATE SYNTHASE RPUSD2"/>
    <property type="match status" value="1"/>
</dbReference>
<keyword evidence="3" id="KW-0507">mRNA processing</keyword>
<dbReference type="CDD" id="cd02557">
    <property type="entry name" value="PseudoU_synth_ScRIB2"/>
    <property type="match status" value="1"/>
</dbReference>
<proteinExistence type="inferred from homology"/>
<dbReference type="PROSITE" id="PS01129">
    <property type="entry name" value="PSI_RLU"/>
    <property type="match status" value="1"/>
</dbReference>
<feature type="non-terminal residue" evidence="10">
    <location>
        <position position="442"/>
    </location>
</feature>
<dbReference type="SUPFAM" id="SSF55120">
    <property type="entry name" value="Pseudouridine synthase"/>
    <property type="match status" value="1"/>
</dbReference>
<feature type="active site" evidence="6">
    <location>
        <position position="184"/>
    </location>
</feature>
<dbReference type="OrthoDB" id="424794at2759"/>
<comment type="similarity">
    <text evidence="1 8">Belongs to the pseudouridine synthase RluA family.</text>
</comment>
<evidence type="ECO:0000256" key="8">
    <source>
        <dbReference type="RuleBase" id="RU362028"/>
    </source>
</evidence>
<comment type="catalytic activity">
    <reaction evidence="8">
        <text>a uridine in RNA = a pseudouridine in RNA</text>
        <dbReference type="Rhea" id="RHEA:48348"/>
        <dbReference type="Rhea" id="RHEA-COMP:12068"/>
        <dbReference type="Rhea" id="RHEA-COMP:12069"/>
        <dbReference type="ChEBI" id="CHEBI:65314"/>
        <dbReference type="ChEBI" id="CHEBI:65315"/>
    </reaction>
</comment>
<evidence type="ECO:0000256" key="2">
    <source>
        <dbReference type="ARBA" id="ARBA00022553"/>
    </source>
</evidence>
<dbReference type="EMBL" id="KK118398">
    <property type="protein sequence ID" value="KFM72883.1"/>
    <property type="molecule type" value="Genomic_DNA"/>
</dbReference>
<protein>
    <recommendedName>
        <fullName evidence="8">Pseudouridine synthase</fullName>
        <ecNumber evidence="8">5.4.99.-</ecNumber>
    </recommendedName>
</protein>
<dbReference type="Proteomes" id="UP000054359">
    <property type="component" value="Unassembled WGS sequence"/>
</dbReference>
<dbReference type="SUPFAM" id="SSF55174">
    <property type="entry name" value="Alpha-L RNA-binding motif"/>
    <property type="match status" value="1"/>
</dbReference>
<dbReference type="PANTHER" id="PTHR21600">
    <property type="entry name" value="MITOCHONDRIAL RNA PSEUDOURIDINE SYNTHASE"/>
    <property type="match status" value="1"/>
</dbReference>
<name>A0A087U694_STEMI</name>
<evidence type="ECO:0000256" key="5">
    <source>
        <dbReference type="ARBA" id="ARBA00057241"/>
    </source>
</evidence>
<dbReference type="OMA" id="QTYCKGR"/>
<sequence>MESNASKIFQFKRKSELQIKSSKKICSKELRRGFTEASFDEAEYYFENHLRKVYPYYFTYTTFCKGRWVGKRLIDVFSQEFRAHSKEEYEKNITSGNIKINGKTISCDYIFKENDCVTNKAHRHEIAVAAAPIKIIHSSDDFVVVDKPPSIPVHPCGRYRHNCLLFILAKEHNLKELYSVHRLDRLTSGLLVFAKTIKKSQEVNEQIRERKVKKEYVCRVEGKFPDGLVLCKEPIEVISPKMGVSIVSASGKDCETEFSRLSYNGKSSVVLCKPLTGRMHQIRVHLQYLGHPIVNDPIYNHAQAFGPLKGKNGETGKSREQLLEDLMQTHNLQKWLLDDSSAEFPSEDESQGEKLSKLENKIAVRALEYYIKAEGFEDLAKKYAKDPEKFLMDSACDLCHQRYMDPEPKDLILFLHALRYRSDGWEFETELPIWARDDWMEN</sequence>
<evidence type="ECO:0000256" key="7">
    <source>
        <dbReference type="PROSITE-ProRule" id="PRU00182"/>
    </source>
</evidence>
<dbReference type="InterPro" id="IPR006145">
    <property type="entry name" value="PsdUridine_synth_RsuA/RluA"/>
</dbReference>
<reference evidence="10 11" key="1">
    <citation type="submission" date="2013-11" db="EMBL/GenBank/DDBJ databases">
        <title>Genome sequencing of Stegodyphus mimosarum.</title>
        <authorList>
            <person name="Bechsgaard J."/>
        </authorList>
    </citation>
    <scope>NUCLEOTIDE SEQUENCE [LARGE SCALE GENOMIC DNA]</scope>
</reference>
<evidence type="ECO:0000256" key="3">
    <source>
        <dbReference type="ARBA" id="ARBA00022664"/>
    </source>
</evidence>
<keyword evidence="2" id="KW-0597">Phosphoprotein</keyword>
<comment type="function">
    <text evidence="8">Responsible for synthesis of pseudouridine from uracil.</text>
</comment>
<evidence type="ECO:0000259" key="9">
    <source>
        <dbReference type="Pfam" id="PF00849"/>
    </source>
</evidence>
<comment type="function">
    <text evidence="5">Pseudouridine synthase that catalyzes pseudouridylation of mRNAs.</text>
</comment>
<dbReference type="AlphaFoldDB" id="A0A087U694"/>
<dbReference type="STRING" id="407821.A0A087U694"/>
<dbReference type="InterPro" id="IPR050188">
    <property type="entry name" value="RluA_PseudoU_synthase"/>
</dbReference>
<evidence type="ECO:0000256" key="6">
    <source>
        <dbReference type="PIRSR" id="PIRSR606225-1"/>
    </source>
</evidence>
<organism evidence="10 11">
    <name type="scientific">Stegodyphus mimosarum</name>
    <name type="common">African social velvet spider</name>
    <dbReference type="NCBI Taxonomy" id="407821"/>
    <lineage>
        <taxon>Eukaryota</taxon>
        <taxon>Metazoa</taxon>
        <taxon>Ecdysozoa</taxon>
        <taxon>Arthropoda</taxon>
        <taxon>Chelicerata</taxon>
        <taxon>Arachnida</taxon>
        <taxon>Araneae</taxon>
        <taxon>Araneomorphae</taxon>
        <taxon>Entelegynae</taxon>
        <taxon>Eresoidea</taxon>
        <taxon>Eresidae</taxon>
        <taxon>Stegodyphus</taxon>
    </lineage>
</organism>
<dbReference type="InterPro" id="IPR006224">
    <property type="entry name" value="PsdUridine_synth_RluA-like_CS"/>
</dbReference>
<dbReference type="InterPro" id="IPR006225">
    <property type="entry name" value="PsdUridine_synth_RluC/D"/>
</dbReference>
<evidence type="ECO:0000256" key="1">
    <source>
        <dbReference type="ARBA" id="ARBA00010876"/>
    </source>
</evidence>
<evidence type="ECO:0000313" key="10">
    <source>
        <dbReference type="EMBL" id="KFM72883.1"/>
    </source>
</evidence>
<dbReference type="GO" id="GO:0000455">
    <property type="term" value="P:enzyme-directed rRNA pseudouridine synthesis"/>
    <property type="evidence" value="ECO:0007669"/>
    <property type="project" value="TreeGrafter"/>
</dbReference>
<dbReference type="GO" id="GO:0003723">
    <property type="term" value="F:RNA binding"/>
    <property type="evidence" value="ECO:0007669"/>
    <property type="project" value="UniProtKB-KW"/>
</dbReference>
<dbReference type="Gene3D" id="3.30.2350.10">
    <property type="entry name" value="Pseudouridine synthase"/>
    <property type="match status" value="1"/>
</dbReference>